<feature type="domain" description="Rhodanese" evidence="2">
    <location>
        <begin position="264"/>
        <end position="351"/>
    </location>
</feature>
<evidence type="ECO:0000313" key="3">
    <source>
        <dbReference type="EMBL" id="VAW54945.1"/>
    </source>
</evidence>
<dbReference type="InterPro" id="IPR036873">
    <property type="entry name" value="Rhodanese-like_dom_sf"/>
</dbReference>
<dbReference type="Pfam" id="PF00581">
    <property type="entry name" value="Rhodanese"/>
    <property type="match status" value="1"/>
</dbReference>
<dbReference type="InterPro" id="IPR050503">
    <property type="entry name" value="cAMP-dep_PK_reg_su-like"/>
</dbReference>
<dbReference type="CDD" id="cd00038">
    <property type="entry name" value="CAP_ED"/>
    <property type="match status" value="2"/>
</dbReference>
<organism evidence="3">
    <name type="scientific">hydrothermal vent metagenome</name>
    <dbReference type="NCBI Taxonomy" id="652676"/>
    <lineage>
        <taxon>unclassified sequences</taxon>
        <taxon>metagenomes</taxon>
        <taxon>ecological metagenomes</taxon>
    </lineage>
</organism>
<dbReference type="AlphaFoldDB" id="A0A3B0WGI1"/>
<feature type="domain" description="Cyclic nucleotide-binding" evidence="1">
    <location>
        <begin position="142"/>
        <end position="246"/>
    </location>
</feature>
<dbReference type="EMBL" id="UOFE01000045">
    <property type="protein sequence ID" value="VAW54945.1"/>
    <property type="molecule type" value="Genomic_DNA"/>
</dbReference>
<dbReference type="Gene3D" id="3.40.250.10">
    <property type="entry name" value="Rhodanese-like domain"/>
    <property type="match status" value="1"/>
</dbReference>
<sequence>MSTIISFLDLNNYQPLDSLTPENLKEIAGKLKVLELSNGNPVFTEGDKDDKHIFLHKGNVELIKAGKILKTIAAGTADAKSALAHIIPRNFSCTASSDVVIFKIEADYLDTMLAWNQTGSFQVEELNDDDDDWMTRLLQTEAFRRIPPANIQAIFTSLEDIEVNPGDEIIKQGDAGDYFYIIKSGSCKVIRTMPGQEKALKLANLEAGATFGEEALISDATRNASIVMLTKGTLSRLSKENFLKLLNEPLVDKVDFTSANLKVGNGEAKWLDVRMPAEFASAHIKGATHMPLIFLRMQMKDLDPMINYILYCDTERLSASASYILSEKGYKTSILINGIKDAPNAQLEGSNI</sequence>
<dbReference type="InterPro" id="IPR018488">
    <property type="entry name" value="cNMP-bd_CS"/>
</dbReference>
<evidence type="ECO:0000259" key="1">
    <source>
        <dbReference type="PROSITE" id="PS50042"/>
    </source>
</evidence>
<dbReference type="PROSITE" id="PS50042">
    <property type="entry name" value="CNMP_BINDING_3"/>
    <property type="match status" value="2"/>
</dbReference>
<dbReference type="GO" id="GO:0005829">
    <property type="term" value="C:cytosol"/>
    <property type="evidence" value="ECO:0007669"/>
    <property type="project" value="TreeGrafter"/>
</dbReference>
<dbReference type="PROSITE" id="PS00888">
    <property type="entry name" value="CNMP_BINDING_1"/>
    <property type="match status" value="1"/>
</dbReference>
<dbReference type="PANTHER" id="PTHR11635:SF152">
    <property type="entry name" value="CAMP-DEPENDENT PROTEIN KINASE TYPE I REGULATORY SUBUNIT-RELATED"/>
    <property type="match status" value="1"/>
</dbReference>
<dbReference type="InterPro" id="IPR018490">
    <property type="entry name" value="cNMP-bd_dom_sf"/>
</dbReference>
<dbReference type="GO" id="GO:0004862">
    <property type="term" value="F:cAMP-dependent protein kinase inhibitor activity"/>
    <property type="evidence" value="ECO:0007669"/>
    <property type="project" value="TreeGrafter"/>
</dbReference>
<name>A0A3B0WGI1_9ZZZZ</name>
<dbReference type="SMART" id="SM00100">
    <property type="entry name" value="cNMP"/>
    <property type="match status" value="2"/>
</dbReference>
<dbReference type="GO" id="GO:0034236">
    <property type="term" value="F:protein kinase A catalytic subunit binding"/>
    <property type="evidence" value="ECO:0007669"/>
    <property type="project" value="TreeGrafter"/>
</dbReference>
<reference evidence="3" key="1">
    <citation type="submission" date="2018-06" db="EMBL/GenBank/DDBJ databases">
        <authorList>
            <person name="Zhirakovskaya E."/>
        </authorList>
    </citation>
    <scope>NUCLEOTIDE SEQUENCE</scope>
</reference>
<dbReference type="Pfam" id="PF00027">
    <property type="entry name" value="cNMP_binding"/>
    <property type="match status" value="2"/>
</dbReference>
<dbReference type="SMART" id="SM00450">
    <property type="entry name" value="RHOD"/>
    <property type="match status" value="1"/>
</dbReference>
<evidence type="ECO:0008006" key="4">
    <source>
        <dbReference type="Google" id="ProtNLM"/>
    </source>
</evidence>
<evidence type="ECO:0000259" key="2">
    <source>
        <dbReference type="PROSITE" id="PS50206"/>
    </source>
</evidence>
<protein>
    <recommendedName>
        <fullName evidence="4">Cyclic nucleotide-binding domain-containing protein</fullName>
    </recommendedName>
</protein>
<dbReference type="Gene3D" id="2.60.120.10">
    <property type="entry name" value="Jelly Rolls"/>
    <property type="match status" value="2"/>
</dbReference>
<dbReference type="GO" id="GO:0005952">
    <property type="term" value="C:cAMP-dependent protein kinase complex"/>
    <property type="evidence" value="ECO:0007669"/>
    <property type="project" value="InterPro"/>
</dbReference>
<accession>A0A3B0WGI1</accession>
<dbReference type="SUPFAM" id="SSF52821">
    <property type="entry name" value="Rhodanese/Cell cycle control phosphatase"/>
    <property type="match status" value="1"/>
</dbReference>
<gene>
    <name evidence="3" type="ORF">MNBD_GAMMA05-1671</name>
</gene>
<dbReference type="CDD" id="cd00158">
    <property type="entry name" value="RHOD"/>
    <property type="match status" value="1"/>
</dbReference>
<dbReference type="PROSITE" id="PS50206">
    <property type="entry name" value="RHODANESE_3"/>
    <property type="match status" value="1"/>
</dbReference>
<feature type="domain" description="Cyclic nucleotide-binding" evidence="1">
    <location>
        <begin position="15"/>
        <end position="113"/>
    </location>
</feature>
<dbReference type="PRINTS" id="PR00103">
    <property type="entry name" value="CAMPKINASE"/>
</dbReference>
<dbReference type="SUPFAM" id="SSF51206">
    <property type="entry name" value="cAMP-binding domain-like"/>
    <property type="match status" value="2"/>
</dbReference>
<dbReference type="InterPro" id="IPR001763">
    <property type="entry name" value="Rhodanese-like_dom"/>
</dbReference>
<dbReference type="GO" id="GO:0030552">
    <property type="term" value="F:cAMP binding"/>
    <property type="evidence" value="ECO:0007669"/>
    <property type="project" value="TreeGrafter"/>
</dbReference>
<dbReference type="PANTHER" id="PTHR11635">
    <property type="entry name" value="CAMP-DEPENDENT PROTEIN KINASE REGULATORY CHAIN"/>
    <property type="match status" value="1"/>
</dbReference>
<dbReference type="InterPro" id="IPR000595">
    <property type="entry name" value="cNMP-bd_dom"/>
</dbReference>
<dbReference type="InterPro" id="IPR014710">
    <property type="entry name" value="RmlC-like_jellyroll"/>
</dbReference>
<proteinExistence type="predicted"/>